<dbReference type="Gene3D" id="3.30.1490.20">
    <property type="entry name" value="ATP-grasp fold, A domain"/>
    <property type="match status" value="1"/>
</dbReference>
<dbReference type="Gene3D" id="3.30.470.20">
    <property type="entry name" value="ATP-grasp fold, B domain"/>
    <property type="match status" value="1"/>
</dbReference>
<sequence>MNKVNCYYQSALKLHLPAQLLPEIQACRISLGNRHFYFYQGLTPFNSFVSTDVSRNNYCVNKLLENADIPVPKAIDVHVNEFNDGLFNNKLAHCPYPLLLKPLHKTKENYECFLADGPSELKAQLAKFFKFSEFVIVEESYNHLPWYRVLVCYGKILGVVKQNRQGSFTAIDKSMCKENKRLFKLAAAVLNLNLVEFSVACPDLHTPLTLTQGAIVDVYNDPDVHAYEHPSTGISIPVTQSILRRLIFRHPLPYLQCIIRSLRNR</sequence>
<accession>A0A3S0X5B2</accession>
<name>A0A3S0X5B2_9GAMM</name>
<evidence type="ECO:0000313" key="2">
    <source>
        <dbReference type="Proteomes" id="UP000288012"/>
    </source>
</evidence>
<organism evidence="1 2">
    <name type="scientific">Legionella septentrionalis</name>
    <dbReference type="NCBI Taxonomy" id="2498109"/>
    <lineage>
        <taxon>Bacteria</taxon>
        <taxon>Pseudomonadati</taxon>
        <taxon>Pseudomonadota</taxon>
        <taxon>Gammaproteobacteria</taxon>
        <taxon>Legionellales</taxon>
        <taxon>Legionellaceae</taxon>
        <taxon>Legionella</taxon>
    </lineage>
</organism>
<dbReference type="EMBL" id="RZGR01000005">
    <property type="protein sequence ID" value="RUQ89994.1"/>
    <property type="molecule type" value="Genomic_DNA"/>
</dbReference>
<proteinExistence type="predicted"/>
<evidence type="ECO:0000313" key="1">
    <source>
        <dbReference type="EMBL" id="RUQ89994.1"/>
    </source>
</evidence>
<dbReference type="SUPFAM" id="SSF56059">
    <property type="entry name" value="Glutathione synthetase ATP-binding domain-like"/>
    <property type="match status" value="1"/>
</dbReference>
<comment type="caution">
    <text evidence="1">The sequence shown here is derived from an EMBL/GenBank/DDBJ whole genome shotgun (WGS) entry which is preliminary data.</text>
</comment>
<dbReference type="Proteomes" id="UP000288012">
    <property type="component" value="Unassembled WGS sequence"/>
</dbReference>
<dbReference type="InterPro" id="IPR013815">
    <property type="entry name" value="ATP_grasp_subdomain_1"/>
</dbReference>
<dbReference type="RefSeq" id="WP_127057144.1">
    <property type="nucleotide sequence ID" value="NZ_RZGR01000005.1"/>
</dbReference>
<keyword evidence="2" id="KW-1185">Reference proteome</keyword>
<protein>
    <recommendedName>
        <fullName evidence="3">ATP-grasp domain-containing protein</fullName>
    </recommendedName>
</protein>
<gene>
    <name evidence="1" type="ORF">EKM59_02280</name>
</gene>
<reference evidence="1 2" key="1">
    <citation type="submission" date="2018-12" db="EMBL/GenBank/DDBJ databases">
        <title>Legionella sp,whole genome shotgun sequence.</title>
        <authorList>
            <person name="Wu H."/>
        </authorList>
    </citation>
    <scope>NUCLEOTIDE SEQUENCE [LARGE SCALE GENOMIC DNA]</scope>
    <source>
        <strain evidence="2">km714</strain>
    </source>
</reference>
<dbReference type="AlphaFoldDB" id="A0A3S0X5B2"/>
<dbReference type="GO" id="GO:0003824">
    <property type="term" value="F:catalytic activity"/>
    <property type="evidence" value="ECO:0007669"/>
    <property type="project" value="UniProtKB-ARBA"/>
</dbReference>
<dbReference type="GO" id="GO:0005524">
    <property type="term" value="F:ATP binding"/>
    <property type="evidence" value="ECO:0007669"/>
    <property type="project" value="InterPro"/>
</dbReference>
<evidence type="ECO:0008006" key="3">
    <source>
        <dbReference type="Google" id="ProtNLM"/>
    </source>
</evidence>